<protein>
    <submittedName>
        <fullName evidence="1">Uncharacterized protein</fullName>
    </submittedName>
</protein>
<evidence type="ECO:0000313" key="2">
    <source>
        <dbReference type="Proteomes" id="UP001303473"/>
    </source>
</evidence>
<proteinExistence type="predicted"/>
<dbReference type="AlphaFoldDB" id="A0AAN6N023"/>
<accession>A0AAN6N023</accession>
<name>A0AAN6N023_9PEZI</name>
<dbReference type="EMBL" id="MU853946">
    <property type="protein sequence ID" value="KAK3935007.1"/>
    <property type="molecule type" value="Genomic_DNA"/>
</dbReference>
<gene>
    <name evidence="1" type="ORF">QBC46DRAFT_347047</name>
</gene>
<organism evidence="1 2">
    <name type="scientific">Diplogelasinospora grovesii</name>
    <dbReference type="NCBI Taxonomy" id="303347"/>
    <lineage>
        <taxon>Eukaryota</taxon>
        <taxon>Fungi</taxon>
        <taxon>Dikarya</taxon>
        <taxon>Ascomycota</taxon>
        <taxon>Pezizomycotina</taxon>
        <taxon>Sordariomycetes</taxon>
        <taxon>Sordariomycetidae</taxon>
        <taxon>Sordariales</taxon>
        <taxon>Diplogelasinosporaceae</taxon>
        <taxon>Diplogelasinospora</taxon>
    </lineage>
</organism>
<sequence length="107" mass="11777">MGAKWAKRVELFNAKEAGSAAQIAQLQACEEANKPRGRKKVKISGNDRFATVTEIQEAIVGSRRDPIHREPPAANSVEPVVQAAVDSIEVALQDFRESRKSNLHFLP</sequence>
<comment type="caution">
    <text evidence="1">The sequence shown here is derived from an EMBL/GenBank/DDBJ whole genome shotgun (WGS) entry which is preliminary data.</text>
</comment>
<evidence type="ECO:0000313" key="1">
    <source>
        <dbReference type="EMBL" id="KAK3935007.1"/>
    </source>
</evidence>
<reference evidence="2" key="1">
    <citation type="journal article" date="2023" name="Mol. Phylogenet. Evol.">
        <title>Genome-scale phylogeny and comparative genomics of the fungal order Sordariales.</title>
        <authorList>
            <person name="Hensen N."/>
            <person name="Bonometti L."/>
            <person name="Westerberg I."/>
            <person name="Brannstrom I.O."/>
            <person name="Guillou S."/>
            <person name="Cros-Aarteil S."/>
            <person name="Calhoun S."/>
            <person name="Haridas S."/>
            <person name="Kuo A."/>
            <person name="Mondo S."/>
            <person name="Pangilinan J."/>
            <person name="Riley R."/>
            <person name="LaButti K."/>
            <person name="Andreopoulos B."/>
            <person name="Lipzen A."/>
            <person name="Chen C."/>
            <person name="Yan M."/>
            <person name="Daum C."/>
            <person name="Ng V."/>
            <person name="Clum A."/>
            <person name="Steindorff A."/>
            <person name="Ohm R.A."/>
            <person name="Martin F."/>
            <person name="Silar P."/>
            <person name="Natvig D.O."/>
            <person name="Lalanne C."/>
            <person name="Gautier V."/>
            <person name="Ament-Velasquez S.L."/>
            <person name="Kruys A."/>
            <person name="Hutchinson M.I."/>
            <person name="Powell A.J."/>
            <person name="Barry K."/>
            <person name="Miller A.N."/>
            <person name="Grigoriev I.V."/>
            <person name="Debuchy R."/>
            <person name="Gladieux P."/>
            <person name="Hiltunen Thoren M."/>
            <person name="Johannesson H."/>
        </authorList>
    </citation>
    <scope>NUCLEOTIDE SEQUENCE [LARGE SCALE GENOMIC DNA]</scope>
    <source>
        <strain evidence="2">CBS 340.73</strain>
    </source>
</reference>
<keyword evidence="2" id="KW-1185">Reference proteome</keyword>
<dbReference type="Proteomes" id="UP001303473">
    <property type="component" value="Unassembled WGS sequence"/>
</dbReference>